<dbReference type="Proteomes" id="UP001501791">
    <property type="component" value="Unassembled WGS sequence"/>
</dbReference>
<sequence length="269" mass="29950">MTSAASGSHPLAEAIDRELRARGSCVRASKDRAYLKSELVHYGVGVPATRTVVRKALDSANLNHDGIIELAEVLWNRGSDGGAPGDPDVARDRAPVYELRSAATMVLIQAKDHLGAGDSDLFERLLRQACTWALVDPLAGDAVGPLSEHDDGFDPVLERWAIDDDFWIRRSALLAHLRPLREGRGDFVRFARFADAMLEEKEFFIRKAIGWVLRDTARKRPDLVFDWMLPRADRASGVTMREAVKHLSPEQRNELLAAKETSRTRAESD</sequence>
<dbReference type="PANTHER" id="PTHR34070">
    <property type="entry name" value="ARMADILLO-TYPE FOLD"/>
    <property type="match status" value="1"/>
</dbReference>
<organism evidence="1 2">
    <name type="scientific">Brevibacterium picturae</name>
    <dbReference type="NCBI Taxonomy" id="260553"/>
    <lineage>
        <taxon>Bacteria</taxon>
        <taxon>Bacillati</taxon>
        <taxon>Actinomycetota</taxon>
        <taxon>Actinomycetes</taxon>
        <taxon>Micrococcales</taxon>
        <taxon>Brevibacteriaceae</taxon>
        <taxon>Brevibacterium</taxon>
    </lineage>
</organism>
<evidence type="ECO:0000313" key="2">
    <source>
        <dbReference type="Proteomes" id="UP001501791"/>
    </source>
</evidence>
<proteinExistence type="predicted"/>
<keyword evidence="2" id="KW-1185">Reference proteome</keyword>
<dbReference type="InterPro" id="IPR014825">
    <property type="entry name" value="DNA_alkylation"/>
</dbReference>
<dbReference type="Pfam" id="PF08713">
    <property type="entry name" value="DNA_alkylation"/>
    <property type="match status" value="2"/>
</dbReference>
<dbReference type="EMBL" id="BAAALY010000012">
    <property type="protein sequence ID" value="GAA1550476.1"/>
    <property type="molecule type" value="Genomic_DNA"/>
</dbReference>
<comment type="caution">
    <text evidence="1">The sequence shown here is derived from an EMBL/GenBank/DDBJ whole genome shotgun (WGS) entry which is preliminary data.</text>
</comment>
<dbReference type="PANTHER" id="PTHR34070:SF1">
    <property type="entry name" value="DNA ALKYLATION REPAIR PROTEIN"/>
    <property type="match status" value="1"/>
</dbReference>
<protein>
    <submittedName>
        <fullName evidence="1">DNA alkylation repair protein</fullName>
    </submittedName>
</protein>
<evidence type="ECO:0000313" key="1">
    <source>
        <dbReference type="EMBL" id="GAA1550476.1"/>
    </source>
</evidence>
<reference evidence="1 2" key="1">
    <citation type="journal article" date="2019" name="Int. J. Syst. Evol. Microbiol.">
        <title>The Global Catalogue of Microorganisms (GCM) 10K type strain sequencing project: providing services to taxonomists for standard genome sequencing and annotation.</title>
        <authorList>
            <consortium name="The Broad Institute Genomics Platform"/>
            <consortium name="The Broad Institute Genome Sequencing Center for Infectious Disease"/>
            <person name="Wu L."/>
            <person name="Ma J."/>
        </authorList>
    </citation>
    <scope>NUCLEOTIDE SEQUENCE [LARGE SCALE GENOMIC DNA]</scope>
    <source>
        <strain evidence="1 2">JCM 13319</strain>
    </source>
</reference>
<dbReference type="Gene3D" id="1.25.10.90">
    <property type="match status" value="1"/>
</dbReference>
<dbReference type="SUPFAM" id="SSF48371">
    <property type="entry name" value="ARM repeat"/>
    <property type="match status" value="1"/>
</dbReference>
<dbReference type="InterPro" id="IPR016024">
    <property type="entry name" value="ARM-type_fold"/>
</dbReference>
<name>A0ABN2C4H5_9MICO</name>
<gene>
    <name evidence="1" type="ORF">GCM10009691_26310</name>
</gene>
<accession>A0ABN2C4H5</accession>